<evidence type="ECO:0000256" key="2">
    <source>
        <dbReference type="ARBA" id="ARBA00006464"/>
    </source>
</evidence>
<dbReference type="OrthoDB" id="9808602at2"/>
<comment type="similarity">
    <text evidence="2">Belongs to the bacterial sugar transferase family.</text>
</comment>
<dbReference type="EMBL" id="CP042266">
    <property type="protein sequence ID" value="QDY78743.1"/>
    <property type="molecule type" value="Genomic_DNA"/>
</dbReference>
<feature type="transmembrane region" description="Helical" evidence="7">
    <location>
        <begin position="53"/>
        <end position="74"/>
    </location>
</feature>
<dbReference type="Proteomes" id="UP000320580">
    <property type="component" value="Chromosome"/>
</dbReference>
<dbReference type="Pfam" id="PF02397">
    <property type="entry name" value="Bac_transf"/>
    <property type="match status" value="1"/>
</dbReference>
<dbReference type="RefSeq" id="WP_146482060.1">
    <property type="nucleotide sequence ID" value="NZ_CP042266.1"/>
</dbReference>
<dbReference type="NCBIfam" id="TIGR03025">
    <property type="entry name" value="EPS_sugtrans"/>
    <property type="match status" value="1"/>
</dbReference>
<evidence type="ECO:0000313" key="10">
    <source>
        <dbReference type="Proteomes" id="UP000320580"/>
    </source>
</evidence>
<dbReference type="InterPro" id="IPR017475">
    <property type="entry name" value="EPS_sugar_tfrase"/>
</dbReference>
<keyword evidence="5 7" id="KW-1133">Transmembrane helix</keyword>
<keyword evidence="6 7" id="KW-0472">Membrane</keyword>
<evidence type="ECO:0000256" key="6">
    <source>
        <dbReference type="ARBA" id="ARBA00023136"/>
    </source>
</evidence>
<evidence type="ECO:0000313" key="9">
    <source>
        <dbReference type="EMBL" id="QDY78743.1"/>
    </source>
</evidence>
<evidence type="ECO:0000256" key="3">
    <source>
        <dbReference type="ARBA" id="ARBA00022679"/>
    </source>
</evidence>
<dbReference type="PANTHER" id="PTHR30576:SF0">
    <property type="entry name" value="UNDECAPRENYL-PHOSPHATE N-ACETYLGALACTOSAMINYL 1-PHOSPHATE TRANSFERASE-RELATED"/>
    <property type="match status" value="1"/>
</dbReference>
<dbReference type="InterPro" id="IPR003362">
    <property type="entry name" value="Bact_transf"/>
</dbReference>
<dbReference type="GO" id="GO:0016780">
    <property type="term" value="F:phosphotransferase activity, for other substituted phosphate groups"/>
    <property type="evidence" value="ECO:0007669"/>
    <property type="project" value="TreeGrafter"/>
</dbReference>
<reference evidence="9 10" key="1">
    <citation type="submission" date="2019-07" db="EMBL/GenBank/DDBJ databases">
        <authorList>
            <person name="Zhu P."/>
        </authorList>
    </citation>
    <scope>NUCLEOTIDE SEQUENCE [LARGE SCALE GENOMIC DNA]</scope>
    <source>
        <strain evidence="9 10">SSL-25</strain>
    </source>
</reference>
<comment type="subcellular location">
    <subcellularLocation>
        <location evidence="1">Membrane</location>
        <topology evidence="1">Multi-pass membrane protein</topology>
    </subcellularLocation>
</comment>
<organism evidence="9 10">
    <name type="scientific">Streptomyces qinzhouensis</name>
    <dbReference type="NCBI Taxonomy" id="2599401"/>
    <lineage>
        <taxon>Bacteria</taxon>
        <taxon>Bacillati</taxon>
        <taxon>Actinomycetota</taxon>
        <taxon>Actinomycetes</taxon>
        <taxon>Kitasatosporales</taxon>
        <taxon>Streptomycetaceae</taxon>
        <taxon>Streptomyces</taxon>
    </lineage>
</organism>
<feature type="domain" description="Bacterial sugar transferase" evidence="8">
    <location>
        <begin position="304"/>
        <end position="485"/>
    </location>
</feature>
<evidence type="ECO:0000256" key="1">
    <source>
        <dbReference type="ARBA" id="ARBA00004141"/>
    </source>
</evidence>
<dbReference type="GO" id="GO:0016020">
    <property type="term" value="C:membrane"/>
    <property type="evidence" value="ECO:0007669"/>
    <property type="project" value="UniProtKB-SubCell"/>
</dbReference>
<dbReference type="AlphaFoldDB" id="A0A5B8JMG8"/>
<dbReference type="KEGG" id="sqz:FQU76_22000"/>
<dbReference type="PANTHER" id="PTHR30576">
    <property type="entry name" value="COLANIC BIOSYNTHESIS UDP-GLUCOSE LIPID CARRIER TRANSFERASE"/>
    <property type="match status" value="1"/>
</dbReference>
<evidence type="ECO:0000256" key="7">
    <source>
        <dbReference type="SAM" id="Phobius"/>
    </source>
</evidence>
<evidence type="ECO:0000256" key="4">
    <source>
        <dbReference type="ARBA" id="ARBA00022692"/>
    </source>
</evidence>
<evidence type="ECO:0000256" key="5">
    <source>
        <dbReference type="ARBA" id="ARBA00022989"/>
    </source>
</evidence>
<name>A0A5B8JMG8_9ACTN</name>
<evidence type="ECO:0000259" key="8">
    <source>
        <dbReference type="Pfam" id="PF02397"/>
    </source>
</evidence>
<sequence>MTTESAPAPHHHRAVTVPSAVTALHPPRRTARHRHRAARAVRRGTAAARYEPAAGLLATDTVALGLTAALLLPLLPWPAAVLAGALLVQPAAHACRGLYRPRLSPSALTEIPALAGLGLLQWLVLTEAAAAYDPSLAVDKAVLALAVVLQTGLCAGARALLYAARKPAAARRPRSALVIGSGPLASQITAALADHPGYGMRPVGLVGTAPAGSLPQLTTAEEVGRAVVQNAVRHAVFTEQPGTDHESGALVALFAQHGVRQWLVDGGATTGNRWYRAAGPDHLWGFAVQPLHGGLHRPVARAVKRIIDTVLAGLALLAAAPVLAVCALAVRLSDGPGVIFRQERVGLDGRPFTLLKFRTLAPADDHESATRWNIAYDHRMSATGSVLRRTSLDELPQLWNVVRGDMSLVGPRPERPYYVGRFSHTYPGYAARHRMPVGITGLAQVNGLRGDTSIEERARFDNHYIETWSPWQDLCIMARTAVSLFRLGGS</sequence>
<feature type="transmembrane region" description="Helical" evidence="7">
    <location>
        <begin position="306"/>
        <end position="330"/>
    </location>
</feature>
<feature type="transmembrane region" description="Helical" evidence="7">
    <location>
        <begin position="111"/>
        <end position="130"/>
    </location>
</feature>
<protein>
    <submittedName>
        <fullName evidence="9">Exopolysaccharide biosynthesis polyprenyl glycosylphosphotransferase</fullName>
    </submittedName>
</protein>
<gene>
    <name evidence="9" type="ORF">FQU76_22000</name>
</gene>
<accession>A0A5B8JMG8</accession>
<proteinExistence type="inferred from homology"/>
<keyword evidence="10" id="KW-1185">Reference proteome</keyword>
<feature type="transmembrane region" description="Helical" evidence="7">
    <location>
        <begin position="142"/>
        <end position="164"/>
    </location>
</feature>
<keyword evidence="3 9" id="KW-0808">Transferase</keyword>
<keyword evidence="4 7" id="KW-0812">Transmembrane</keyword>